<reference evidence="1 2" key="1">
    <citation type="submission" date="2017-11" db="EMBL/GenBank/DDBJ databases">
        <title>De-novo sequencing of pomegranate (Punica granatum L.) genome.</title>
        <authorList>
            <person name="Akparov Z."/>
            <person name="Amiraslanov A."/>
            <person name="Hajiyeva S."/>
            <person name="Abbasov M."/>
            <person name="Kaur K."/>
            <person name="Hamwieh A."/>
            <person name="Solovyev V."/>
            <person name="Salamov A."/>
            <person name="Braich B."/>
            <person name="Kosarev P."/>
            <person name="Mahmoud A."/>
            <person name="Hajiyev E."/>
            <person name="Babayeva S."/>
            <person name="Izzatullayeva V."/>
            <person name="Mammadov A."/>
            <person name="Mammadov A."/>
            <person name="Sharifova S."/>
            <person name="Ojaghi J."/>
            <person name="Eynullazada K."/>
            <person name="Bayramov B."/>
            <person name="Abdulazimova A."/>
            <person name="Shahmuradov I."/>
        </authorList>
    </citation>
    <scope>NUCLEOTIDE SEQUENCE [LARGE SCALE GENOMIC DNA]</scope>
    <source>
        <strain evidence="2">cv. AG2017</strain>
        <tissue evidence="1">Leaf</tissue>
    </source>
</reference>
<dbReference type="EMBL" id="PGOL01000846">
    <property type="protein sequence ID" value="PKI64201.1"/>
    <property type="molecule type" value="Genomic_DNA"/>
</dbReference>
<protein>
    <recommendedName>
        <fullName evidence="3">Glycine-rich protein-like</fullName>
    </recommendedName>
</protein>
<dbReference type="PANTHER" id="PTHR37389">
    <property type="entry name" value="NODULIN-24"/>
    <property type="match status" value="1"/>
</dbReference>
<proteinExistence type="predicted"/>
<dbReference type="Proteomes" id="UP000233551">
    <property type="component" value="Unassembled WGS sequence"/>
</dbReference>
<dbReference type="PANTHER" id="PTHR37389:SF40">
    <property type="entry name" value="NODULIN-24"/>
    <property type="match status" value="1"/>
</dbReference>
<keyword evidence="2" id="KW-1185">Reference proteome</keyword>
<evidence type="ECO:0008006" key="3">
    <source>
        <dbReference type="Google" id="ProtNLM"/>
    </source>
</evidence>
<dbReference type="InterPro" id="IPR010800">
    <property type="entry name" value="GRP"/>
</dbReference>
<gene>
    <name evidence="1" type="ORF">CRG98_015388</name>
</gene>
<dbReference type="AlphaFoldDB" id="A0A2I0K6L8"/>
<organism evidence="1 2">
    <name type="scientific">Punica granatum</name>
    <name type="common">Pomegranate</name>
    <dbReference type="NCBI Taxonomy" id="22663"/>
    <lineage>
        <taxon>Eukaryota</taxon>
        <taxon>Viridiplantae</taxon>
        <taxon>Streptophyta</taxon>
        <taxon>Embryophyta</taxon>
        <taxon>Tracheophyta</taxon>
        <taxon>Spermatophyta</taxon>
        <taxon>Magnoliopsida</taxon>
        <taxon>eudicotyledons</taxon>
        <taxon>Gunneridae</taxon>
        <taxon>Pentapetalae</taxon>
        <taxon>rosids</taxon>
        <taxon>malvids</taxon>
        <taxon>Myrtales</taxon>
        <taxon>Lythraceae</taxon>
        <taxon>Punica</taxon>
    </lineage>
</organism>
<evidence type="ECO:0000313" key="1">
    <source>
        <dbReference type="EMBL" id="PKI64201.1"/>
    </source>
</evidence>
<accession>A0A2I0K6L8</accession>
<comment type="caution">
    <text evidence="1">The sequence shown here is derived from an EMBL/GenBank/DDBJ whole genome shotgun (WGS) entry which is preliminary data.</text>
</comment>
<name>A0A2I0K6L8_PUNGR</name>
<sequence length="112" mass="11901">MSKVAARDLAEATSIDSKNESRPCLIILFMGICEFTHAANGVNDAVRGYPGRGYGGYPGCGYGGRCYYGCCGGGYYGRCRCCASAAEAAQKAAKVKPQNRGDLNFHFPARVN</sequence>
<evidence type="ECO:0000313" key="2">
    <source>
        <dbReference type="Proteomes" id="UP000233551"/>
    </source>
</evidence>